<organism evidence="8 9">
    <name type="scientific">[Enterobacter] lignolyticus</name>
    <dbReference type="NCBI Taxonomy" id="1334193"/>
    <lineage>
        <taxon>Bacteria</taxon>
        <taxon>Pseudomonadati</taxon>
        <taxon>Pseudomonadota</taxon>
        <taxon>Gammaproteobacteria</taxon>
        <taxon>Enterobacterales</taxon>
        <taxon>Enterobacteriaceae</taxon>
        <taxon>Pluralibacter</taxon>
    </lineage>
</organism>
<evidence type="ECO:0000256" key="2">
    <source>
        <dbReference type="ARBA" id="ARBA00004665"/>
    </source>
</evidence>
<evidence type="ECO:0000256" key="5">
    <source>
        <dbReference type="ARBA" id="ARBA00034247"/>
    </source>
</evidence>
<dbReference type="CDD" id="cd00130">
    <property type="entry name" value="PAS"/>
    <property type="match status" value="1"/>
</dbReference>
<proteinExistence type="predicted"/>
<dbReference type="GO" id="GO:0052621">
    <property type="term" value="F:diguanylate cyclase activity"/>
    <property type="evidence" value="ECO:0007669"/>
    <property type="project" value="UniProtKB-EC"/>
</dbReference>
<evidence type="ECO:0000259" key="6">
    <source>
        <dbReference type="PROSITE" id="PS50113"/>
    </source>
</evidence>
<dbReference type="SMART" id="SM00267">
    <property type="entry name" value="GGDEF"/>
    <property type="match status" value="1"/>
</dbReference>
<dbReference type="Proteomes" id="UP000069162">
    <property type="component" value="Chromosome"/>
</dbReference>
<evidence type="ECO:0000313" key="8">
    <source>
        <dbReference type="EMBL" id="ALR76621.1"/>
    </source>
</evidence>
<dbReference type="InterPro" id="IPR029787">
    <property type="entry name" value="Nucleotide_cyclase"/>
</dbReference>
<evidence type="ECO:0000256" key="4">
    <source>
        <dbReference type="ARBA" id="ARBA00023134"/>
    </source>
</evidence>
<dbReference type="SUPFAM" id="SSF55785">
    <property type="entry name" value="PYP-like sensor domain (PAS domain)"/>
    <property type="match status" value="1"/>
</dbReference>
<dbReference type="InterPro" id="IPR000700">
    <property type="entry name" value="PAS-assoc_C"/>
</dbReference>
<comment type="catalytic activity">
    <reaction evidence="5">
        <text>2 GTP = 3',3'-c-di-GMP + 2 diphosphate</text>
        <dbReference type="Rhea" id="RHEA:24898"/>
        <dbReference type="ChEBI" id="CHEBI:33019"/>
        <dbReference type="ChEBI" id="CHEBI:37565"/>
        <dbReference type="ChEBI" id="CHEBI:58805"/>
        <dbReference type="EC" id="2.7.7.65"/>
    </reaction>
</comment>
<dbReference type="Pfam" id="PF08448">
    <property type="entry name" value="PAS_4"/>
    <property type="match status" value="1"/>
</dbReference>
<dbReference type="KEGG" id="kle:AO703_10010"/>
<comment type="pathway">
    <text evidence="2">Purine metabolism; 3',5'-cyclic di-GMP biosynthesis.</text>
</comment>
<dbReference type="InterPro" id="IPR050469">
    <property type="entry name" value="Diguanylate_Cyclase"/>
</dbReference>
<dbReference type="EC" id="2.7.7.65" evidence="3"/>
<comment type="cofactor">
    <cofactor evidence="1">
        <name>Mg(2+)</name>
        <dbReference type="ChEBI" id="CHEBI:18420"/>
    </cofactor>
</comment>
<gene>
    <name evidence="8" type="ORF">AO703_10010</name>
</gene>
<evidence type="ECO:0000259" key="7">
    <source>
        <dbReference type="PROSITE" id="PS50887"/>
    </source>
</evidence>
<dbReference type="Pfam" id="PF00990">
    <property type="entry name" value="GGDEF"/>
    <property type="match status" value="1"/>
</dbReference>
<dbReference type="AlphaFoldDB" id="A0A806XD18"/>
<keyword evidence="4" id="KW-0547">Nucleotide-binding</keyword>
<evidence type="ECO:0000313" key="9">
    <source>
        <dbReference type="Proteomes" id="UP000069162"/>
    </source>
</evidence>
<dbReference type="SMART" id="SM00091">
    <property type="entry name" value="PAS"/>
    <property type="match status" value="2"/>
</dbReference>
<name>A0A806XD18_9ENTR</name>
<dbReference type="EMBL" id="CP012871">
    <property type="protein sequence ID" value="ALR76621.1"/>
    <property type="molecule type" value="Genomic_DNA"/>
</dbReference>
<keyword evidence="4" id="KW-0342">GTP-binding</keyword>
<protein>
    <recommendedName>
        <fullName evidence="3">diguanylate cyclase</fullName>
        <ecNumber evidence="3">2.7.7.65</ecNumber>
    </recommendedName>
</protein>
<dbReference type="RefSeq" id="WP_062741113.1">
    <property type="nucleotide sequence ID" value="NZ_CP012871.1"/>
</dbReference>
<evidence type="ECO:0000256" key="1">
    <source>
        <dbReference type="ARBA" id="ARBA00001946"/>
    </source>
</evidence>
<dbReference type="Gene3D" id="3.30.450.20">
    <property type="entry name" value="PAS domain"/>
    <property type="match status" value="1"/>
</dbReference>
<dbReference type="GO" id="GO:0005886">
    <property type="term" value="C:plasma membrane"/>
    <property type="evidence" value="ECO:0007669"/>
    <property type="project" value="TreeGrafter"/>
</dbReference>
<feature type="domain" description="GGDEF" evidence="7">
    <location>
        <begin position="283"/>
        <end position="410"/>
    </location>
</feature>
<reference evidence="9" key="1">
    <citation type="submission" date="2015-10" db="EMBL/GenBank/DDBJ databases">
        <title>Complete Genome Sequencing of Klebsiella sp. strain G5.</title>
        <authorList>
            <person name="Chan K.-G."/>
            <person name="Chen J.-W."/>
        </authorList>
    </citation>
    <scope>NUCLEOTIDE SEQUENCE [LARGE SCALE GENOMIC DNA]</scope>
    <source>
        <strain evidence="9">G5</strain>
    </source>
</reference>
<dbReference type="Gene3D" id="3.30.70.270">
    <property type="match status" value="1"/>
</dbReference>
<dbReference type="PANTHER" id="PTHR45138:SF9">
    <property type="entry name" value="DIGUANYLATE CYCLASE DGCM-RELATED"/>
    <property type="match status" value="1"/>
</dbReference>
<dbReference type="InterPro" id="IPR035965">
    <property type="entry name" value="PAS-like_dom_sf"/>
</dbReference>
<feature type="domain" description="PAC" evidence="6">
    <location>
        <begin position="199"/>
        <end position="251"/>
    </location>
</feature>
<dbReference type="NCBIfam" id="TIGR00229">
    <property type="entry name" value="sensory_box"/>
    <property type="match status" value="1"/>
</dbReference>
<dbReference type="GO" id="GO:1902201">
    <property type="term" value="P:negative regulation of bacterial-type flagellum-dependent cell motility"/>
    <property type="evidence" value="ECO:0007669"/>
    <property type="project" value="TreeGrafter"/>
</dbReference>
<dbReference type="CDD" id="cd01949">
    <property type="entry name" value="GGDEF"/>
    <property type="match status" value="1"/>
</dbReference>
<dbReference type="PROSITE" id="PS50887">
    <property type="entry name" value="GGDEF"/>
    <property type="match status" value="1"/>
</dbReference>
<dbReference type="PANTHER" id="PTHR45138">
    <property type="entry name" value="REGULATORY COMPONENTS OF SENSORY TRANSDUCTION SYSTEM"/>
    <property type="match status" value="1"/>
</dbReference>
<dbReference type="NCBIfam" id="TIGR00254">
    <property type="entry name" value="GGDEF"/>
    <property type="match status" value="1"/>
</dbReference>
<dbReference type="InterPro" id="IPR013656">
    <property type="entry name" value="PAS_4"/>
</dbReference>
<dbReference type="GO" id="GO:0005525">
    <property type="term" value="F:GTP binding"/>
    <property type="evidence" value="ECO:0007669"/>
    <property type="project" value="UniProtKB-KW"/>
</dbReference>
<dbReference type="FunFam" id="3.30.70.270:FF:000001">
    <property type="entry name" value="Diguanylate cyclase domain protein"/>
    <property type="match status" value="1"/>
</dbReference>
<accession>A0A806XD18</accession>
<dbReference type="SUPFAM" id="SSF55073">
    <property type="entry name" value="Nucleotide cyclase"/>
    <property type="match status" value="1"/>
</dbReference>
<sequence length="410" mass="45694">MLPAELSAFNYLSTPIWVVDPVCESLLFSNRAAQALTGEMSLAALRSGALSACAQTRLTAYMADLKNQHEVVEIWSIKTAKGVLALRCRLSQASFSDFPDVIIFEGANISHAASENYARSATYKPHKHNFYHRFFMTTSAPMLLIDPARDGLIVDANIAALRFYGYSRHEMCQKHTWEINSLGRQVLPVMAEISRLPGGHKPLNFIHKMADGALRHVQTYAGPLEIDGDKLMLCIVHDITEQKRLEQELEHAALRDSLTGLLNRRQFYALTESHSALPIPFTSDYCLLLVDTDNFKSINDSYGHLKGDEVLIHLSRILESCSRKGDYIFRWGGEEFAVLLPRTSLETALAVAESMRDAVTKSVNSELPEFTVSIGVARHQPGETRDALFRRVDAALYQAKNGGRNKVLAA</sequence>
<dbReference type="InterPro" id="IPR000014">
    <property type="entry name" value="PAS"/>
</dbReference>
<dbReference type="PROSITE" id="PS50113">
    <property type="entry name" value="PAC"/>
    <property type="match status" value="1"/>
</dbReference>
<dbReference type="InterPro" id="IPR043128">
    <property type="entry name" value="Rev_trsase/Diguanyl_cyclase"/>
</dbReference>
<evidence type="ECO:0000256" key="3">
    <source>
        <dbReference type="ARBA" id="ARBA00012528"/>
    </source>
</evidence>
<dbReference type="InterPro" id="IPR000160">
    <property type="entry name" value="GGDEF_dom"/>
</dbReference>
<dbReference type="OrthoDB" id="9812260at2"/>
<dbReference type="GO" id="GO:0043709">
    <property type="term" value="P:cell adhesion involved in single-species biofilm formation"/>
    <property type="evidence" value="ECO:0007669"/>
    <property type="project" value="TreeGrafter"/>
</dbReference>